<reference evidence="5 6" key="1">
    <citation type="submission" date="2016-11" db="EMBL/GenBank/DDBJ databases">
        <authorList>
            <person name="Jaros S."/>
            <person name="Januszkiewicz K."/>
            <person name="Wedrychowicz H."/>
        </authorList>
    </citation>
    <scope>NUCLEOTIDE SEQUENCE [LARGE SCALE GENOMIC DNA]</scope>
    <source>
        <strain evidence="5 6">DSM 21864</strain>
    </source>
</reference>
<comment type="cofactor">
    <cofactor evidence="1">
        <name>Mg(2+)</name>
        <dbReference type="ChEBI" id="CHEBI:18420"/>
    </cofactor>
</comment>
<feature type="domain" description="Nudix hydrolase" evidence="4">
    <location>
        <begin position="58"/>
        <end position="194"/>
    </location>
</feature>
<dbReference type="GO" id="GO:0006753">
    <property type="term" value="P:nucleoside phosphate metabolic process"/>
    <property type="evidence" value="ECO:0007669"/>
    <property type="project" value="TreeGrafter"/>
</dbReference>
<dbReference type="PANTHER" id="PTHR11839:SF18">
    <property type="entry name" value="NUDIX HYDROLASE DOMAIN-CONTAINING PROTEIN"/>
    <property type="match status" value="1"/>
</dbReference>
<dbReference type="AlphaFoldDB" id="A0A1M6IRS0"/>
<dbReference type="GO" id="GO:0016462">
    <property type="term" value="F:pyrophosphatase activity"/>
    <property type="evidence" value="ECO:0007669"/>
    <property type="project" value="UniProtKB-ARBA"/>
</dbReference>
<dbReference type="Pfam" id="PF00293">
    <property type="entry name" value="NUDIX"/>
    <property type="match status" value="1"/>
</dbReference>
<keyword evidence="2 3" id="KW-0378">Hydrolase</keyword>
<dbReference type="CDD" id="cd03424">
    <property type="entry name" value="NUDIX_ADPRase_Nudt5_UGPPase_Nudt14"/>
    <property type="match status" value="1"/>
</dbReference>
<dbReference type="EMBL" id="FQZO01000004">
    <property type="protein sequence ID" value="SHJ37029.1"/>
    <property type="molecule type" value="Genomic_DNA"/>
</dbReference>
<organism evidence="5 6">
    <name type="scientific">Clostridium amylolyticum</name>
    <dbReference type="NCBI Taxonomy" id="1121298"/>
    <lineage>
        <taxon>Bacteria</taxon>
        <taxon>Bacillati</taxon>
        <taxon>Bacillota</taxon>
        <taxon>Clostridia</taxon>
        <taxon>Eubacteriales</taxon>
        <taxon>Clostridiaceae</taxon>
        <taxon>Clostridium</taxon>
    </lineage>
</organism>
<dbReference type="OrthoDB" id="9788922at2"/>
<evidence type="ECO:0000256" key="1">
    <source>
        <dbReference type="ARBA" id="ARBA00001946"/>
    </source>
</evidence>
<evidence type="ECO:0000259" key="4">
    <source>
        <dbReference type="PROSITE" id="PS51462"/>
    </source>
</evidence>
<evidence type="ECO:0000313" key="5">
    <source>
        <dbReference type="EMBL" id="SHJ37029.1"/>
    </source>
</evidence>
<dbReference type="InterPro" id="IPR015797">
    <property type="entry name" value="NUDIX_hydrolase-like_dom_sf"/>
</dbReference>
<dbReference type="PANTHER" id="PTHR11839">
    <property type="entry name" value="UDP/ADP-SUGAR PYROPHOSPHATASE"/>
    <property type="match status" value="1"/>
</dbReference>
<dbReference type="GO" id="GO:0019693">
    <property type="term" value="P:ribose phosphate metabolic process"/>
    <property type="evidence" value="ECO:0007669"/>
    <property type="project" value="TreeGrafter"/>
</dbReference>
<dbReference type="PROSITE" id="PS00893">
    <property type="entry name" value="NUDIX_BOX"/>
    <property type="match status" value="1"/>
</dbReference>
<evidence type="ECO:0000313" key="6">
    <source>
        <dbReference type="Proteomes" id="UP000184080"/>
    </source>
</evidence>
<dbReference type="RefSeq" id="WP_073008135.1">
    <property type="nucleotide sequence ID" value="NZ_FQZO01000004.1"/>
</dbReference>
<protein>
    <submittedName>
        <fullName evidence="5">ADP-ribose pyrophosphatase</fullName>
    </submittedName>
</protein>
<gene>
    <name evidence="5" type="ORF">SAMN05444401_2933</name>
</gene>
<dbReference type="InterPro" id="IPR020476">
    <property type="entry name" value="Nudix_hydrolase"/>
</dbReference>
<name>A0A1M6IRS0_9CLOT</name>
<dbReference type="Gene3D" id="3.90.79.10">
    <property type="entry name" value="Nucleoside Triphosphate Pyrophosphohydrolase"/>
    <property type="match status" value="1"/>
</dbReference>
<dbReference type="STRING" id="1121298.SAMN05444401_2933"/>
<comment type="similarity">
    <text evidence="3">Belongs to the Nudix hydrolase family.</text>
</comment>
<dbReference type="PROSITE" id="PS51462">
    <property type="entry name" value="NUDIX"/>
    <property type="match status" value="1"/>
</dbReference>
<keyword evidence="6" id="KW-1185">Reference proteome</keyword>
<dbReference type="InterPro" id="IPR020084">
    <property type="entry name" value="NUDIX_hydrolase_CS"/>
</dbReference>
<dbReference type="Proteomes" id="UP000184080">
    <property type="component" value="Unassembled WGS sequence"/>
</dbReference>
<proteinExistence type="inferred from homology"/>
<dbReference type="SUPFAM" id="SSF55811">
    <property type="entry name" value="Nudix"/>
    <property type="match status" value="1"/>
</dbReference>
<dbReference type="PRINTS" id="PR00502">
    <property type="entry name" value="NUDIXFAMILY"/>
</dbReference>
<sequence>MSFKEQRIQEINSLAETKFLSLYDIKYKNKIGKIKSWTVASRKNLEALKQQHFNGKKEKTDAVVIFAVHKESKKLVLIKQFRVPVNNFMYELPAGLIDGEEKIEEALRRELKEETGLTLLEIDSSKKLLPVYASGGMTDESMAIMFCVCEGVPSIDYLEEDEDLEIKLVSQEEAAELLKQDIKIDAKAYLALHLFAMVGEKSVNLY</sequence>
<dbReference type="InterPro" id="IPR000086">
    <property type="entry name" value="NUDIX_hydrolase_dom"/>
</dbReference>
<accession>A0A1M6IRS0</accession>
<evidence type="ECO:0000256" key="3">
    <source>
        <dbReference type="RuleBase" id="RU003476"/>
    </source>
</evidence>
<evidence type="ECO:0000256" key="2">
    <source>
        <dbReference type="ARBA" id="ARBA00022801"/>
    </source>
</evidence>